<feature type="signal peptide" evidence="10">
    <location>
        <begin position="1"/>
        <end position="29"/>
    </location>
</feature>
<dbReference type="GO" id="GO:0045493">
    <property type="term" value="P:xylan catabolic process"/>
    <property type="evidence" value="ECO:0007669"/>
    <property type="project" value="UniProtKB-KW"/>
</dbReference>
<dbReference type="InterPro" id="IPR029058">
    <property type="entry name" value="AB_hydrolase_fold"/>
</dbReference>
<dbReference type="EC" id="3.1.1.-" evidence="10"/>
<evidence type="ECO:0000256" key="2">
    <source>
        <dbReference type="ARBA" id="ARBA00022487"/>
    </source>
</evidence>
<evidence type="ECO:0000256" key="5">
    <source>
        <dbReference type="ARBA" id="ARBA00022729"/>
    </source>
</evidence>
<comment type="similarity">
    <text evidence="1 10">Belongs to the tannase family.</text>
</comment>
<dbReference type="OrthoDB" id="3039123at2759"/>
<evidence type="ECO:0000256" key="9">
    <source>
        <dbReference type="ARBA" id="ARBA00034075"/>
    </source>
</evidence>
<organism evidence="11 12">
    <name type="scientific">Delitschia confertaspora ATCC 74209</name>
    <dbReference type="NCBI Taxonomy" id="1513339"/>
    <lineage>
        <taxon>Eukaryota</taxon>
        <taxon>Fungi</taxon>
        <taxon>Dikarya</taxon>
        <taxon>Ascomycota</taxon>
        <taxon>Pezizomycotina</taxon>
        <taxon>Dothideomycetes</taxon>
        <taxon>Pleosporomycetidae</taxon>
        <taxon>Pleosporales</taxon>
        <taxon>Delitschiaceae</taxon>
        <taxon>Delitschia</taxon>
    </lineage>
</organism>
<dbReference type="SUPFAM" id="SSF53474">
    <property type="entry name" value="alpha/beta-Hydrolases"/>
    <property type="match status" value="1"/>
</dbReference>
<keyword evidence="3" id="KW-0858">Xylan degradation</keyword>
<keyword evidence="3" id="KW-0624">Polysaccharide degradation</keyword>
<feature type="chain" id="PRO_5040545676" description="Carboxylic ester hydrolase" evidence="10">
    <location>
        <begin position="30"/>
        <end position="545"/>
    </location>
</feature>
<dbReference type="AlphaFoldDB" id="A0A9P4JJM1"/>
<comment type="caution">
    <text evidence="11">The sequence shown here is derived from an EMBL/GenBank/DDBJ whole genome shotgun (WGS) entry which is preliminary data.</text>
</comment>
<dbReference type="Pfam" id="PF07519">
    <property type="entry name" value="Tannase"/>
    <property type="match status" value="1"/>
</dbReference>
<dbReference type="Proteomes" id="UP000799536">
    <property type="component" value="Unassembled WGS sequence"/>
</dbReference>
<keyword evidence="8" id="KW-1015">Disulfide bond</keyword>
<reference evidence="11" key="1">
    <citation type="journal article" date="2020" name="Stud. Mycol.">
        <title>101 Dothideomycetes genomes: a test case for predicting lifestyles and emergence of pathogens.</title>
        <authorList>
            <person name="Haridas S."/>
            <person name="Albert R."/>
            <person name="Binder M."/>
            <person name="Bloem J."/>
            <person name="Labutti K."/>
            <person name="Salamov A."/>
            <person name="Andreopoulos B."/>
            <person name="Baker S."/>
            <person name="Barry K."/>
            <person name="Bills G."/>
            <person name="Bluhm B."/>
            <person name="Cannon C."/>
            <person name="Castanera R."/>
            <person name="Culley D."/>
            <person name="Daum C."/>
            <person name="Ezra D."/>
            <person name="Gonzalez J."/>
            <person name="Henrissat B."/>
            <person name="Kuo A."/>
            <person name="Liang C."/>
            <person name="Lipzen A."/>
            <person name="Lutzoni F."/>
            <person name="Magnuson J."/>
            <person name="Mondo S."/>
            <person name="Nolan M."/>
            <person name="Ohm R."/>
            <person name="Pangilinan J."/>
            <person name="Park H.-J."/>
            <person name="Ramirez L."/>
            <person name="Alfaro M."/>
            <person name="Sun H."/>
            <person name="Tritt A."/>
            <person name="Yoshinaga Y."/>
            <person name="Zwiers L.-H."/>
            <person name="Turgeon B."/>
            <person name="Goodwin S."/>
            <person name="Spatafora J."/>
            <person name="Crous P."/>
            <person name="Grigoriev I."/>
        </authorList>
    </citation>
    <scope>NUCLEOTIDE SEQUENCE</scope>
    <source>
        <strain evidence="11">ATCC 74209</strain>
    </source>
</reference>
<dbReference type="InterPro" id="IPR011118">
    <property type="entry name" value="Tannase/feruloyl_esterase"/>
</dbReference>
<evidence type="ECO:0000256" key="7">
    <source>
        <dbReference type="ARBA" id="ARBA00022837"/>
    </source>
</evidence>
<gene>
    <name evidence="11" type="ORF">GQ43DRAFT_65133</name>
</gene>
<protein>
    <recommendedName>
        <fullName evidence="10">Carboxylic ester hydrolase</fullName>
        <ecNumber evidence="10">3.1.1.-</ecNumber>
    </recommendedName>
</protein>
<keyword evidence="2" id="KW-0719">Serine esterase</keyword>
<evidence type="ECO:0000256" key="3">
    <source>
        <dbReference type="ARBA" id="ARBA00022651"/>
    </source>
</evidence>
<dbReference type="PANTHER" id="PTHR33938:SF15">
    <property type="entry name" value="FERULOYL ESTERASE B-RELATED"/>
    <property type="match status" value="1"/>
</dbReference>
<name>A0A9P4JJM1_9PLEO</name>
<dbReference type="PANTHER" id="PTHR33938">
    <property type="entry name" value="FERULOYL ESTERASE B-RELATED"/>
    <property type="match status" value="1"/>
</dbReference>
<dbReference type="GO" id="GO:0030600">
    <property type="term" value="F:feruloyl esterase activity"/>
    <property type="evidence" value="ECO:0007669"/>
    <property type="project" value="UniProtKB-EC"/>
</dbReference>
<keyword evidence="12" id="KW-1185">Reference proteome</keyword>
<dbReference type="PROSITE" id="PS51257">
    <property type="entry name" value="PROKAR_LIPOPROTEIN"/>
    <property type="match status" value="1"/>
</dbReference>
<evidence type="ECO:0000256" key="8">
    <source>
        <dbReference type="ARBA" id="ARBA00023157"/>
    </source>
</evidence>
<keyword evidence="7" id="KW-0106">Calcium</keyword>
<evidence type="ECO:0000256" key="4">
    <source>
        <dbReference type="ARBA" id="ARBA00022723"/>
    </source>
</evidence>
<sequence>MGTILKPTVTMRFSLLVSASVFFASCVFAGRGDGQHHADDFQSICSSIASKLKIANATVYFSQFMEAGTNLSLADQDASCGSNEQPFQIISADACRVALYVTTSNRSGIHMEAWLPKNWTGRFLSTGNGGLEGCIQYEDMAYAAGLGFATVGANNGHNGTSGEAFYNNPEIVADFSYRSVRTGVIVGKQISKAFYRKEHKKSYYLGCSTGGREGFKQAQDAPELFDGIVAGAPALAFNNLTSWSGHFYTLTGNSSSPNFVPANIWPVIHQDILRQCDALDHYVDGILEDPSLCNYTSKELLCGSTSNATCLTPAQSLTVDKIFQPLKGLNGSLVYPRMQPGSETLASFLLYNGSPFPYTTDWFRYAIYNDPNWDPTTLNAHDYANAANINPSNVETWKGDLSGVKKRGAKILHYHGLMDGSISSENSARYYEHVSKTMNKSPNELDSFYRYFRISGLSHCVGGDGAWNIGQNIGAASLDPQQNVLMAVVKWVEEGVAPDTITGTKFVNDTQSLGVAYQRNHCRYPKRNVYRGVGDATKPGSWKCV</sequence>
<evidence type="ECO:0000256" key="6">
    <source>
        <dbReference type="ARBA" id="ARBA00022801"/>
    </source>
</evidence>
<comment type="catalytic activity">
    <reaction evidence="9">
        <text>feruloyl-polysaccharide + H2O = ferulate + polysaccharide.</text>
        <dbReference type="EC" id="3.1.1.73"/>
    </reaction>
</comment>
<keyword evidence="5 10" id="KW-0732">Signal</keyword>
<accession>A0A9P4JJM1</accession>
<evidence type="ECO:0000256" key="10">
    <source>
        <dbReference type="RuleBase" id="RU361238"/>
    </source>
</evidence>
<proteinExistence type="inferred from homology"/>
<evidence type="ECO:0000256" key="1">
    <source>
        <dbReference type="ARBA" id="ARBA00006249"/>
    </source>
</evidence>
<evidence type="ECO:0000313" key="12">
    <source>
        <dbReference type="Proteomes" id="UP000799536"/>
    </source>
</evidence>
<evidence type="ECO:0000313" key="11">
    <source>
        <dbReference type="EMBL" id="KAF2200641.1"/>
    </source>
</evidence>
<keyword evidence="6 10" id="KW-0378">Hydrolase</keyword>
<dbReference type="EMBL" id="ML994012">
    <property type="protein sequence ID" value="KAF2200641.1"/>
    <property type="molecule type" value="Genomic_DNA"/>
</dbReference>
<dbReference type="GO" id="GO:0046872">
    <property type="term" value="F:metal ion binding"/>
    <property type="evidence" value="ECO:0007669"/>
    <property type="project" value="UniProtKB-KW"/>
</dbReference>
<keyword evidence="3" id="KW-0119">Carbohydrate metabolism</keyword>
<keyword evidence="4" id="KW-0479">Metal-binding</keyword>